<sequence>MDSQIAIELQQIKAINQQILVELQQNKIQINALNCTDGEKSYSPGMKITNLNQKYRCENVNGHGEWKEIGAFQ</sequence>
<dbReference type="RefSeq" id="WP_142291496.1">
    <property type="nucleotide sequence ID" value="NZ_JAJHGW010000044.1"/>
</dbReference>
<evidence type="ECO:0000313" key="1">
    <source>
        <dbReference type="EMBL" id="AYU65713.1"/>
    </source>
</evidence>
<reference evidence="1" key="1">
    <citation type="submission" date="2018-10" db="EMBL/GenBank/DDBJ databases">
        <title>Complete sequence of plasmid pHNBF16.</title>
        <authorList>
            <person name="Liu J.H."/>
            <person name="Huang X."/>
            <person name="Luo J."/>
        </authorList>
    </citation>
    <scope>NUCLEOTIDE SEQUENCE</scope>
    <source>
        <strain evidence="1">6BF16CTX</strain>
        <plasmid evidence="1">pHNBF16</plasmid>
    </source>
</reference>
<organism evidence="1">
    <name type="scientific">Klebsiella pneumoniae</name>
    <dbReference type="NCBI Taxonomy" id="573"/>
    <lineage>
        <taxon>Bacteria</taxon>
        <taxon>Pseudomonadati</taxon>
        <taxon>Pseudomonadota</taxon>
        <taxon>Gammaproteobacteria</taxon>
        <taxon>Enterobacterales</taxon>
        <taxon>Enterobacteriaceae</taxon>
        <taxon>Klebsiella/Raoultella group</taxon>
        <taxon>Klebsiella</taxon>
        <taxon>Klebsiella pneumoniae complex</taxon>
    </lineage>
</organism>
<keyword evidence="1" id="KW-0614">Plasmid</keyword>
<proteinExistence type="predicted"/>
<dbReference type="AlphaFoldDB" id="A0A3G4RJ91"/>
<dbReference type="EMBL" id="MK079571">
    <property type="protein sequence ID" value="AYU65713.1"/>
    <property type="molecule type" value="Genomic_DNA"/>
</dbReference>
<protein>
    <submittedName>
        <fullName evidence="1">Uncharacterized protein</fullName>
    </submittedName>
</protein>
<geneLocation type="plasmid" evidence="1">
    <name>pHNBF16</name>
</geneLocation>
<accession>A0A3G4RJ91</accession>
<name>A0A3G4RJ91_KLEPN</name>